<reference evidence="2 3" key="1">
    <citation type="submission" date="2019-05" db="EMBL/GenBank/DDBJ databases">
        <title>The compact genome of Giardia muris reveals important steps in the evolution of intestinal protozoan parasites.</title>
        <authorList>
            <person name="Xu F."/>
            <person name="Jimenez-Gonzalez A."/>
            <person name="Einarsson E."/>
            <person name="Astvaldsson A."/>
            <person name="Peirasmaki D."/>
            <person name="Eckmann L."/>
            <person name="Andersson J.O."/>
            <person name="Svard S.G."/>
            <person name="Jerlstrom-Hultqvist J."/>
        </authorList>
    </citation>
    <scope>NUCLEOTIDE SEQUENCE [LARGE SCALE GENOMIC DNA]</scope>
    <source>
        <strain evidence="2 3">Roberts-Thomson</strain>
    </source>
</reference>
<evidence type="ECO:0000313" key="3">
    <source>
        <dbReference type="Proteomes" id="UP000315496"/>
    </source>
</evidence>
<proteinExistence type="predicted"/>
<sequence length="229" mass="25305">MKASLEPMGLRATTEIEVPGFSRRLRLGQDGLGSTYLGLSLDIYRAKLRDKKHVSILLDGALCTLEAAMTFYVPVNPWLFTLPTFSQHAGQLRQEEGMRDVIREHIPSLVPFLTGPITQCPGLDIVDLGGDEGFGYRYSDQKMQEYVGEYAQLLLKRGHVTTEAEALGLLSLLLGNSLTHQLGLNARSNPSPSPIVEPRPKRLPKPQRGKAQAKPSCGPIDAFLKKKER</sequence>
<accession>A0A4Z1SPT6</accession>
<dbReference type="VEuPathDB" id="GiardiaDB:GMRT_23450"/>
<gene>
    <name evidence="2" type="ORF">GMRT_23450</name>
</gene>
<dbReference type="AlphaFoldDB" id="A0A4Z1SPT6"/>
<organism evidence="2 3">
    <name type="scientific">Giardia muris</name>
    <dbReference type="NCBI Taxonomy" id="5742"/>
    <lineage>
        <taxon>Eukaryota</taxon>
        <taxon>Metamonada</taxon>
        <taxon>Diplomonadida</taxon>
        <taxon>Hexamitidae</taxon>
        <taxon>Giardiinae</taxon>
        <taxon>Giardia</taxon>
    </lineage>
</organism>
<name>A0A4Z1SPT6_GIAMU</name>
<evidence type="ECO:0000256" key="1">
    <source>
        <dbReference type="SAM" id="MobiDB-lite"/>
    </source>
</evidence>
<dbReference type="Proteomes" id="UP000315496">
    <property type="component" value="Chromosome 3"/>
</dbReference>
<comment type="caution">
    <text evidence="2">The sequence shown here is derived from an EMBL/GenBank/DDBJ whole genome shotgun (WGS) entry which is preliminary data.</text>
</comment>
<feature type="region of interest" description="Disordered" evidence="1">
    <location>
        <begin position="184"/>
        <end position="229"/>
    </location>
</feature>
<dbReference type="EMBL" id="VDLU01000003">
    <property type="protein sequence ID" value="TNJ27844.1"/>
    <property type="molecule type" value="Genomic_DNA"/>
</dbReference>
<protein>
    <submittedName>
        <fullName evidence="2">Uncharacterized protein</fullName>
    </submittedName>
</protein>
<evidence type="ECO:0000313" key="2">
    <source>
        <dbReference type="EMBL" id="TNJ27844.1"/>
    </source>
</evidence>
<keyword evidence="3" id="KW-1185">Reference proteome</keyword>